<evidence type="ECO:0000313" key="2">
    <source>
        <dbReference type="EMBL" id="PJE34763.1"/>
    </source>
</evidence>
<feature type="transmembrane region" description="Helical" evidence="1">
    <location>
        <begin position="62"/>
        <end position="90"/>
    </location>
</feature>
<keyword evidence="1" id="KW-0472">Membrane</keyword>
<dbReference type="OrthoDB" id="9808310at2"/>
<protein>
    <submittedName>
        <fullName evidence="2">Uncharacterized protein</fullName>
    </submittedName>
</protein>
<keyword evidence="1" id="KW-0812">Transmembrane</keyword>
<proteinExistence type="predicted"/>
<accession>A0A2M8IW50</accession>
<organism evidence="2 3">
    <name type="scientific">Pseudooceanicola lipolyticus</name>
    <dbReference type="NCBI Taxonomy" id="2029104"/>
    <lineage>
        <taxon>Bacteria</taxon>
        <taxon>Pseudomonadati</taxon>
        <taxon>Pseudomonadota</taxon>
        <taxon>Alphaproteobacteria</taxon>
        <taxon>Rhodobacterales</taxon>
        <taxon>Paracoccaceae</taxon>
        <taxon>Pseudooceanicola</taxon>
    </lineage>
</organism>
<feature type="transmembrane region" description="Helical" evidence="1">
    <location>
        <begin position="123"/>
        <end position="142"/>
    </location>
</feature>
<name>A0A2M8IW50_9RHOB</name>
<dbReference type="EMBL" id="PGTB01000142">
    <property type="protein sequence ID" value="PJE34763.1"/>
    <property type="molecule type" value="Genomic_DNA"/>
</dbReference>
<dbReference type="RefSeq" id="WP_100164290.1">
    <property type="nucleotide sequence ID" value="NZ_PGTB01000142.1"/>
</dbReference>
<dbReference type="AlphaFoldDB" id="A0A2M8IW50"/>
<feature type="transmembrane region" description="Helical" evidence="1">
    <location>
        <begin position="154"/>
        <end position="175"/>
    </location>
</feature>
<evidence type="ECO:0000256" key="1">
    <source>
        <dbReference type="SAM" id="Phobius"/>
    </source>
</evidence>
<sequence>MSDASGLARNWTDSLSAFSIGALAIASFTAPLKVEGSAVSVDFDVVSEYRSYFANFDSIETAFVMLILSGVFLAVGQVVTQFGELLSILADMLAGNDRPRDRVKAVTENPVLVEIYRSAYRTFRLLCGFGGLVSLMAFRVVFDSLVGLSWKGGISGIALFIFGWVIAGRFARYSFTHLDWLMFRKIDE</sequence>
<reference evidence="2 3" key="1">
    <citation type="journal article" date="2018" name="Int. J. Syst. Evol. Microbiol.">
        <title>Pseudooceanicola lipolyticus sp. nov., a marine alphaproteobacterium, reclassification of Oceanicola flagellatus as Pseudooceanicola flagellatus comb. nov. and emended description of the genus Pseudooceanicola.</title>
        <authorList>
            <person name="Huang M.-M."/>
            <person name="Guo L.-L."/>
            <person name="Wu Y.-H."/>
            <person name="Lai Q.-L."/>
            <person name="Shao Z.-Z."/>
            <person name="Wang C.-S."/>
            <person name="Wu M."/>
            <person name="Xu X.-W."/>
        </authorList>
    </citation>
    <scope>NUCLEOTIDE SEQUENCE [LARGE SCALE GENOMIC DNA]</scope>
    <source>
        <strain evidence="2 3">157</strain>
    </source>
</reference>
<evidence type="ECO:0000313" key="3">
    <source>
        <dbReference type="Proteomes" id="UP000231553"/>
    </source>
</evidence>
<gene>
    <name evidence="2" type="ORF">CVM52_20570</name>
</gene>
<keyword evidence="3" id="KW-1185">Reference proteome</keyword>
<keyword evidence="1" id="KW-1133">Transmembrane helix</keyword>
<dbReference type="Proteomes" id="UP000231553">
    <property type="component" value="Unassembled WGS sequence"/>
</dbReference>
<comment type="caution">
    <text evidence="2">The sequence shown here is derived from an EMBL/GenBank/DDBJ whole genome shotgun (WGS) entry which is preliminary data.</text>
</comment>